<evidence type="ECO:0000313" key="7">
    <source>
        <dbReference type="Proteomes" id="UP000008851"/>
    </source>
</evidence>
<dbReference type="InterPro" id="IPR028244">
    <property type="entry name" value="T6SS_Rhs_Vgr_dom"/>
</dbReference>
<dbReference type="eggNOG" id="COG4253">
    <property type="taxonomic scope" value="Bacteria"/>
</dbReference>
<dbReference type="Gene3D" id="4.10.220.110">
    <property type="match status" value="1"/>
</dbReference>
<evidence type="ECO:0000259" key="4">
    <source>
        <dbReference type="Pfam" id="PF13296"/>
    </source>
</evidence>
<dbReference type="Pfam" id="PF10106">
    <property type="entry name" value="DUF2345"/>
    <property type="match status" value="1"/>
</dbReference>
<dbReference type="InterPro" id="IPR018769">
    <property type="entry name" value="VgrG2_DUF2345"/>
</dbReference>
<evidence type="ECO:0000313" key="6">
    <source>
        <dbReference type="EMBL" id="AEQ97383.1"/>
    </source>
</evidence>
<evidence type="ECO:0000256" key="1">
    <source>
        <dbReference type="ARBA" id="ARBA00005558"/>
    </source>
</evidence>
<evidence type="ECO:0000259" key="3">
    <source>
        <dbReference type="Pfam" id="PF10106"/>
    </source>
</evidence>
<dbReference type="InterPro" id="IPR017847">
    <property type="entry name" value="T6SS_RhsGE_Vgr_subset"/>
</dbReference>
<dbReference type="InterPro" id="IPR037026">
    <property type="entry name" value="Vgr_OB-fold_dom_sf"/>
</dbReference>
<dbReference type="Pfam" id="PF05954">
    <property type="entry name" value="Phage_GPD"/>
    <property type="match status" value="1"/>
</dbReference>
<dbReference type="EMBL" id="CP003057">
    <property type="protein sequence ID" value="AEQ97383.1"/>
    <property type="molecule type" value="Genomic_DNA"/>
</dbReference>
<dbReference type="Pfam" id="PF13296">
    <property type="entry name" value="T6SS_Vgr"/>
    <property type="match status" value="1"/>
</dbReference>
<feature type="domain" description="Gp5/Type VI secretion system Vgr protein OB-fold" evidence="2">
    <location>
        <begin position="469"/>
        <end position="517"/>
    </location>
</feature>
<dbReference type="EMBL" id="CP003057">
    <property type="protein sequence ID" value="AEQ96155.1"/>
    <property type="molecule type" value="Genomic_DNA"/>
</dbReference>
<organism evidence="6 7">
    <name type="scientific">Xanthomonas oryzae pv. oryzicola (strain BLS256)</name>
    <dbReference type="NCBI Taxonomy" id="383407"/>
    <lineage>
        <taxon>Bacteria</taxon>
        <taxon>Pseudomonadati</taxon>
        <taxon>Pseudomonadota</taxon>
        <taxon>Gammaproteobacteria</taxon>
        <taxon>Lysobacterales</taxon>
        <taxon>Lysobacteraceae</taxon>
        <taxon>Xanthomonas</taxon>
    </lineage>
</organism>
<accession>G7TBX5</accession>
<dbReference type="Gene3D" id="2.40.50.230">
    <property type="entry name" value="Gp5 N-terminal domain"/>
    <property type="match status" value="1"/>
</dbReference>
<dbReference type="KEGG" id="xor:XOC_3290"/>
<evidence type="ECO:0000313" key="5">
    <source>
        <dbReference type="EMBL" id="AEQ96155.1"/>
    </source>
</evidence>
<dbReference type="Pfam" id="PF04717">
    <property type="entry name" value="Phage_base_V"/>
    <property type="match status" value="1"/>
</dbReference>
<dbReference type="RefSeq" id="WP_014502981.1">
    <property type="nucleotide sequence ID" value="NC_017267.2"/>
</dbReference>
<dbReference type="HOGENOM" id="CLU_004121_1_3_6"/>
<dbReference type="SMR" id="G7TBX5"/>
<dbReference type="AlphaFoldDB" id="G7TBX5"/>
<comment type="similarity">
    <text evidence="1">Belongs to the VgrG protein family.</text>
</comment>
<reference evidence="6" key="2">
    <citation type="submission" date="2015-06" db="EMBL/GenBank/DDBJ databases">
        <authorList>
            <person name="Booher N.J."/>
            <person name="Carpenter S.C.D."/>
            <person name="Sebra R.P."/>
            <person name="Wang L."/>
            <person name="Salzberg S.L."/>
            <person name="Leach J.E."/>
            <person name="Bogdanove A.J."/>
        </authorList>
    </citation>
    <scope>NUCLEOTIDE SEQUENCE</scope>
    <source>
        <strain evidence="6">BLS256</strain>
    </source>
</reference>
<protein>
    <submittedName>
        <fullName evidence="6">Rhs element Vgr protein</fullName>
    </submittedName>
</protein>
<name>G7TBX5_XANOB</name>
<dbReference type="Proteomes" id="UP000008851">
    <property type="component" value="Chromosome"/>
</dbReference>
<dbReference type="eggNOG" id="COG3501">
    <property type="taxonomic scope" value="Bacteria"/>
</dbReference>
<reference evidence="6 7" key="1">
    <citation type="journal article" date="2011" name="J. Bacteriol.">
        <title>Two new complete genome sequences offer insight into host and tissue specificity of plant pathogenic Xanthomonas spp.</title>
        <authorList>
            <person name="Bogdanove A.J."/>
            <person name="Koebnik R."/>
            <person name="Lu H."/>
            <person name="Furutani A."/>
            <person name="Angiuoli S.V."/>
            <person name="Patil P.B."/>
            <person name="Van Sluys M.A."/>
            <person name="Ryan R.P."/>
            <person name="Meyer D.F."/>
            <person name="Han S.W."/>
            <person name="Aparna G."/>
            <person name="Rajaram M."/>
            <person name="Delcher A.L."/>
            <person name="Phillippy A.M."/>
            <person name="Puiu D."/>
            <person name="Schatz M.C."/>
            <person name="Shumway M."/>
            <person name="Sommer D.D."/>
            <person name="Trapnell C."/>
            <person name="Benahmed F."/>
            <person name="Dimitrov G."/>
            <person name="Madupu R."/>
            <person name="Radune D."/>
            <person name="Sullivan S."/>
            <person name="Jha G."/>
            <person name="Ishihara H."/>
            <person name="Lee S.W."/>
            <person name="Pandey A."/>
            <person name="Sharma V."/>
            <person name="Sriariyanun M."/>
            <person name="Szurek B."/>
            <person name="Vera-Cruz C.M."/>
            <person name="Dorman K.S."/>
            <person name="Ronald P.C."/>
            <person name="Verdier V."/>
            <person name="Dow J.M."/>
            <person name="Sonti R.V."/>
            <person name="Tsuge S."/>
            <person name="Brendel V.P."/>
            <person name="Rabinowicz P.D."/>
            <person name="Leach J.E."/>
            <person name="White F.F."/>
            <person name="Salzberg S.L."/>
        </authorList>
    </citation>
    <scope>NUCLEOTIDE SEQUENCE [LARGE SCALE GENOMIC DNA]</scope>
    <source>
        <strain evidence="6 7">BLS256</strain>
    </source>
</reference>
<dbReference type="InterPro" id="IPR006533">
    <property type="entry name" value="T6SS_Vgr_RhsGE"/>
</dbReference>
<dbReference type="SUPFAM" id="SSF69255">
    <property type="entry name" value="gp5 N-terminal domain-like"/>
    <property type="match status" value="1"/>
</dbReference>
<dbReference type="KEGG" id="xor:XOC_2004"/>
<dbReference type="SUPFAM" id="SSF69279">
    <property type="entry name" value="Phage tail proteins"/>
    <property type="match status" value="2"/>
</dbReference>
<sequence length="909" mass="97615">MDLMQYVAISQDGRILELQFAGQNAPHRNLLFPLRLQLTWALSEPFTADVTCLSQSAAIELKTLLGQRAGITIRHHDGERKVNGVVTAVRQLGADGGLSSYRLRIQPALALLAYRRTCRIFQEQSVPDIVAQIVQEHRASNPPIAASFRLDQQLRQTYAPRSYCTQFDEDDLSFMHRVLAEEGINYTFVFADDQGAPTHTLVLFDDVNDLAQASPARIGYRRAEDATPADSLLAWQGERQVMTSATALVSYDYKPAASSNADDWSVIDQGEEGRAASATLRDYSALSPYYASDSAEYARYAQVRQTWHDQQAKTWYGGATTPGLEVGTYVEIADHPSLAQDSSEQRQFVVTEQFLDITNNLPADMTRQLPSGLLGLSSADVGPPPSLAAVPPPPEGAAQYLRFAGVRRGVALVPSRVPSLRRPTASGPQTAAVVGKAGEVVDTDELGRILIQMHWPLAQEHAKGGADDDERSSTRVRYASPSASEGFGHQFIPRVGDEVLIEFLHGDIDRPIAVAVIHNGRRPTAAFSGARGLPGNRTLSGILTREHNGSGANELLFDDTTGQPRARLASTHQASELNLGYLTHARKDGEATARGEGAELRTDGAAALRAAQGMLLTTQAQVGAKGEHLERDALLQLLVQTQELVKTLAEAAQAQRAVPADTAARQAQRDGLAQWGSGSNIKPNGTGGGQPLLAIYGEAGIAAATSKSMLLSAADHVDTAADQLQQVARKQWVTHAGEQASVFSQGTAGQANAIELIAARGTVEVAAHDGDLHQSARQAVRIEAGSQVLLTCADGPVKIIGGGGCLFQMEGGNIDLHCPGRFTVKATQKSFEGGAHASVAMNTWPSSPFNERFQVHHEDGEVARNWPYELTRADGSKMRGVTGGDGIIQLQQGQTLENVAVRLLPRPAN</sequence>
<dbReference type="NCBIfam" id="TIGR01646">
    <property type="entry name" value="vgr_GE"/>
    <property type="match status" value="1"/>
</dbReference>
<dbReference type="NCBIfam" id="TIGR03361">
    <property type="entry name" value="VI_Rhs_Vgr"/>
    <property type="match status" value="1"/>
</dbReference>
<gene>
    <name evidence="5" type="ORF">XOC_2004</name>
    <name evidence="6" type="ORF">XOC_3290</name>
</gene>
<dbReference type="Gene3D" id="2.30.110.50">
    <property type="match status" value="1"/>
</dbReference>
<proteinExistence type="inferred from homology"/>
<feature type="domain" description="DUF2345" evidence="3">
    <location>
        <begin position="687"/>
        <end position="835"/>
    </location>
</feature>
<dbReference type="Gene3D" id="3.55.50.10">
    <property type="entry name" value="Baseplate protein-like domains"/>
    <property type="match status" value="1"/>
</dbReference>
<dbReference type="InterPro" id="IPR006531">
    <property type="entry name" value="Gp5/Vgr_OB"/>
</dbReference>
<feature type="domain" description="Putative type VI secretion system Rhs element associated Vgr" evidence="4">
    <location>
        <begin position="545"/>
        <end position="652"/>
    </location>
</feature>
<evidence type="ECO:0000259" key="2">
    <source>
        <dbReference type="Pfam" id="PF04717"/>
    </source>
</evidence>